<evidence type="ECO:0000256" key="3">
    <source>
        <dbReference type="ARBA" id="ARBA00012418"/>
    </source>
</evidence>
<dbReference type="SMART" id="SM01311">
    <property type="entry name" value="RPOL_N"/>
    <property type="match status" value="1"/>
</dbReference>
<dbReference type="Gene3D" id="1.10.150.20">
    <property type="entry name" value="5' to 3' exonuclease, C-terminal subdomain"/>
    <property type="match status" value="1"/>
</dbReference>
<evidence type="ECO:0000256" key="5">
    <source>
        <dbReference type="ARBA" id="ARBA00022679"/>
    </source>
</evidence>
<sequence>MLARVARRKVRRDAFQHLTPSFEQLRLPWLCPAFLASRRSKATAATTGSSAEPRRHKTSRPAVQRTATRSLATAADFVHSQQDSIPFEGVHLLNQSQPWSTSRATPSLSELRSWTSSDIVVFQSAATVPPPTIATKLGIGGDPTELYQNLHASLRVGRIERAAALVRRLAEIYTPHATELLEAHNFFLEGMAEAAEHQRPGATLQAMQKWFEVEMRAKEVIPDARTYVTMIRATVAHMEGSKQARTLRRYMHLAEESDKQIYADTMNSEEYTKKEFAAICNAQPDRFYAPPPEVTENLTDEAQSEDEALRLQRVGASTSAIPEIRPVHQKGLGLQTLKKALSIFDSSHELNSPNAHSKEDGISLAHARQSRMEEDVVDAAIERWRAENENLKKLGISSALKTKPLEALMWQWYTELLPLLKEEMKTIRQALDNPKEHPQSDQLRYGPFLEPFTAEKLAAQSIIVLVSSHGSADGVLGCRLGPLAMKLASELETESTIELHKRQAKASGRKHLSQERLQALAKMSKGPLRLRPSIAAPKPDEATQVQNMQRLEWPAVVKVKVGAMLISKVIEVCKIPVTRTDSKTGKTVTVQEPAFSHTVLFEKGRRVGLIEAHEELAKKIKTEPPRGALGARLPMVIEPKPWTGFREGGFLRYPTPVVRQRGQDDIQKVYAVAAAEKGDLDQVFAGLNVLGRTPWRINSKVFDVMAEAWNTGEAIGELAPENPDIPYPPEPKEGADPMERKWWLRRIKEIDNLKSGYHSQRCYQNFQLEIARALRDEVFYFPHNLDFRGRAYPLPPLFNHMGADPARGLLIFGTGKELGSVGLSWLKVHLANLAGYDKASLKEREEFATKHMDDIRDSATNPLGGRRWWLKTEDPWQCLATCFELKAAFDSPDPTRYVSHLAVHQDGTCNGLQHYAALGGDKAGASQVNLEPSDRPQDVYTAVAELVKAEIKQEAAEGNPAAKFLDGHISRKVVKQTVMTNVYGVTFTGARAQVQARLKDIFPKFEEQPGFAGLPGLAAYIARKIFAALASMFGGAHDIQYWLGECATRILTSLSAEQIALIVAEADGKVGSADAKFRKARNKQKGQANDYITQFKNGVIWTTPLKMPIVQPYRKTKVSQIRTMIQGISIRQPRLTDAVEKRKQLQAFPPNFIHSLDATHMLLSALKCNEIGLTFASVHDSFWTHAADVPAMNRVLRDAFVRMHSEDIIGRLAAEFQARHAGSWYMTSLVRATPVGQKIAAWRLQQGKSSTKKSTKTTWAGAANASINELVLEVKRQKLLDSEDPEERRQGREMVTPCSIFEAEADESAIAEPAGLGEALLGQVQAHNAEDVDSALAGDLEQVEAAEGEIDSPAEETNTAADDESSIDSMEVAEGAETKTSDEQSATPEKPAKKKYRTVYKVQLWRPMSFPPVPKKGDFDVSRLRDSQYFFS</sequence>
<evidence type="ECO:0000256" key="6">
    <source>
        <dbReference type="ARBA" id="ARBA00022695"/>
    </source>
</evidence>
<evidence type="ECO:0000313" key="12">
    <source>
        <dbReference type="Proteomes" id="UP001172684"/>
    </source>
</evidence>
<dbReference type="SUPFAM" id="SSF56672">
    <property type="entry name" value="DNA/RNA polymerases"/>
    <property type="match status" value="1"/>
</dbReference>
<keyword evidence="4 11" id="KW-0240">DNA-directed RNA polymerase</keyword>
<proteinExistence type="inferred from homology"/>
<reference evidence="11" key="1">
    <citation type="submission" date="2022-10" db="EMBL/GenBank/DDBJ databases">
        <title>Culturing micro-colonial fungi from biological soil crusts in the Mojave desert and describing Neophaeococcomyces mojavensis, and introducing the new genera and species Taxawa tesnikishii.</title>
        <authorList>
            <person name="Kurbessoian T."/>
            <person name="Stajich J.E."/>
        </authorList>
    </citation>
    <scope>NUCLEOTIDE SEQUENCE</scope>
    <source>
        <strain evidence="11">TK_1</strain>
    </source>
</reference>
<evidence type="ECO:0000256" key="9">
    <source>
        <dbReference type="SAM" id="MobiDB-lite"/>
    </source>
</evidence>
<keyword evidence="5 11" id="KW-0808">Transferase</keyword>
<evidence type="ECO:0000256" key="2">
    <source>
        <dbReference type="ARBA" id="ARBA00009493"/>
    </source>
</evidence>
<keyword evidence="7" id="KW-0804">Transcription</keyword>
<dbReference type="GO" id="GO:0003899">
    <property type="term" value="F:DNA-directed RNA polymerase activity"/>
    <property type="evidence" value="ECO:0007669"/>
    <property type="project" value="UniProtKB-EC"/>
</dbReference>
<evidence type="ECO:0000256" key="1">
    <source>
        <dbReference type="ARBA" id="ARBA00004026"/>
    </source>
</evidence>
<protein>
    <recommendedName>
        <fullName evidence="3">DNA-directed RNA polymerase</fullName>
        <ecNumber evidence="3">2.7.7.6</ecNumber>
    </recommendedName>
</protein>
<dbReference type="Gene3D" id="1.10.287.280">
    <property type="match status" value="1"/>
</dbReference>
<dbReference type="Proteomes" id="UP001172684">
    <property type="component" value="Unassembled WGS sequence"/>
</dbReference>
<dbReference type="PANTHER" id="PTHR10102:SF0">
    <property type="entry name" value="DNA-DIRECTED RNA POLYMERASE, MITOCHONDRIAL"/>
    <property type="match status" value="1"/>
</dbReference>
<feature type="domain" description="DNA-directed RNA polymerase N-terminal" evidence="10">
    <location>
        <begin position="367"/>
        <end position="692"/>
    </location>
</feature>
<gene>
    <name evidence="11" type="primary">RPO41</name>
    <name evidence="11" type="ORF">H2201_000386</name>
</gene>
<evidence type="ECO:0000313" key="11">
    <source>
        <dbReference type="EMBL" id="KAJ9669519.1"/>
    </source>
</evidence>
<dbReference type="Gene3D" id="1.10.287.260">
    <property type="match status" value="1"/>
</dbReference>
<dbReference type="InterPro" id="IPR037159">
    <property type="entry name" value="RNA_POL_N_sf"/>
</dbReference>
<dbReference type="EMBL" id="JAPDRL010000002">
    <property type="protein sequence ID" value="KAJ9669519.1"/>
    <property type="molecule type" value="Genomic_DNA"/>
</dbReference>
<dbReference type="PROSITE" id="PS00489">
    <property type="entry name" value="RNA_POL_PHAGE_2"/>
    <property type="match status" value="1"/>
</dbReference>
<evidence type="ECO:0000256" key="8">
    <source>
        <dbReference type="ARBA" id="ARBA00048552"/>
    </source>
</evidence>
<dbReference type="Pfam" id="PF00940">
    <property type="entry name" value="RNA_pol"/>
    <property type="match status" value="1"/>
</dbReference>
<dbReference type="EC" id="2.7.7.6" evidence="3"/>
<dbReference type="InterPro" id="IPR002092">
    <property type="entry name" value="DNA-dir_Rpol_phage-type"/>
</dbReference>
<dbReference type="InterPro" id="IPR024075">
    <property type="entry name" value="DNA-dir_RNA_pol_helix_hairp_sf"/>
</dbReference>
<dbReference type="GO" id="GO:0000428">
    <property type="term" value="C:DNA-directed RNA polymerase complex"/>
    <property type="evidence" value="ECO:0007669"/>
    <property type="project" value="UniProtKB-KW"/>
</dbReference>
<dbReference type="Gene3D" id="1.10.1320.10">
    <property type="entry name" value="DNA-directed RNA polymerase, N-terminal domain"/>
    <property type="match status" value="1"/>
</dbReference>
<comment type="function">
    <text evidence="1">DNA-dependent RNA polymerase catalyzes the transcription of DNA into RNA using the four ribonucleoside triphosphates as substrates.</text>
</comment>
<accession>A0ABQ9P4L3</accession>
<comment type="catalytic activity">
    <reaction evidence="8">
        <text>RNA(n) + a ribonucleoside 5'-triphosphate = RNA(n+1) + diphosphate</text>
        <dbReference type="Rhea" id="RHEA:21248"/>
        <dbReference type="Rhea" id="RHEA-COMP:14527"/>
        <dbReference type="Rhea" id="RHEA-COMP:17342"/>
        <dbReference type="ChEBI" id="CHEBI:33019"/>
        <dbReference type="ChEBI" id="CHEBI:61557"/>
        <dbReference type="ChEBI" id="CHEBI:140395"/>
        <dbReference type="EC" id="2.7.7.6"/>
    </reaction>
</comment>
<feature type="region of interest" description="Disordered" evidence="9">
    <location>
        <begin position="42"/>
        <end position="67"/>
    </location>
</feature>
<feature type="compositionally biased region" description="Low complexity" evidence="9">
    <location>
        <begin position="42"/>
        <end position="51"/>
    </location>
</feature>
<dbReference type="PANTHER" id="PTHR10102">
    <property type="entry name" value="DNA-DIRECTED RNA POLYMERASE, MITOCHONDRIAL"/>
    <property type="match status" value="1"/>
</dbReference>
<comment type="similarity">
    <text evidence="2">Belongs to the phage and mitochondrial RNA polymerase family.</text>
</comment>
<evidence type="ECO:0000256" key="7">
    <source>
        <dbReference type="ARBA" id="ARBA00023163"/>
    </source>
</evidence>
<dbReference type="InterPro" id="IPR029262">
    <property type="entry name" value="RPOL_N"/>
</dbReference>
<evidence type="ECO:0000259" key="10">
    <source>
        <dbReference type="SMART" id="SM01311"/>
    </source>
</evidence>
<keyword evidence="12" id="KW-1185">Reference proteome</keyword>
<evidence type="ECO:0000256" key="4">
    <source>
        <dbReference type="ARBA" id="ARBA00022478"/>
    </source>
</evidence>
<dbReference type="Pfam" id="PF14700">
    <property type="entry name" value="RPOL_N"/>
    <property type="match status" value="1"/>
</dbReference>
<dbReference type="InterPro" id="IPR046950">
    <property type="entry name" value="DNA-dir_Rpol_C_phage-type"/>
</dbReference>
<comment type="caution">
    <text evidence="11">The sequence shown here is derived from an EMBL/GenBank/DDBJ whole genome shotgun (WGS) entry which is preliminary data.</text>
</comment>
<feature type="region of interest" description="Disordered" evidence="9">
    <location>
        <begin position="1346"/>
        <end position="1394"/>
    </location>
</feature>
<name>A0ABQ9P4L3_9PEZI</name>
<dbReference type="InterPro" id="IPR043502">
    <property type="entry name" value="DNA/RNA_pol_sf"/>
</dbReference>
<organism evidence="11 12">
    <name type="scientific">Coniosporium apollinis</name>
    <dbReference type="NCBI Taxonomy" id="61459"/>
    <lineage>
        <taxon>Eukaryota</taxon>
        <taxon>Fungi</taxon>
        <taxon>Dikarya</taxon>
        <taxon>Ascomycota</taxon>
        <taxon>Pezizomycotina</taxon>
        <taxon>Dothideomycetes</taxon>
        <taxon>Dothideomycetes incertae sedis</taxon>
        <taxon>Coniosporium</taxon>
    </lineage>
</organism>
<keyword evidence="6 11" id="KW-0548">Nucleotidyltransferase</keyword>